<protein>
    <submittedName>
        <fullName evidence="1">Uncharacterized protein</fullName>
    </submittedName>
</protein>
<dbReference type="InParanoid" id="M4BYG4"/>
<dbReference type="HOGENOM" id="CLU_2325209_0_0_1"/>
<dbReference type="EnsemblProtists" id="HpaT811612">
    <property type="protein sequence ID" value="HpaP811612"/>
    <property type="gene ID" value="HpaG811612"/>
</dbReference>
<sequence>MHFNAKIWLLPTGVPATKSCTVSGVSRTREVPGYLECTRLIEQLRHPGSRCGATLQKLCSDADQLAKNLRSRFVWNLLSLWCQATCMSPAHLCPSSVND</sequence>
<evidence type="ECO:0000313" key="2">
    <source>
        <dbReference type="Proteomes" id="UP000011713"/>
    </source>
</evidence>
<dbReference type="VEuPathDB" id="FungiDB:HpaG811612"/>
<dbReference type="Proteomes" id="UP000011713">
    <property type="component" value="Unassembled WGS sequence"/>
</dbReference>
<accession>M4BYG4</accession>
<evidence type="ECO:0000313" key="1">
    <source>
        <dbReference type="EnsemblProtists" id="HpaP811612"/>
    </source>
</evidence>
<reference evidence="2" key="1">
    <citation type="journal article" date="2010" name="Science">
        <title>Signatures of adaptation to obligate biotrophy in the Hyaloperonospora arabidopsidis genome.</title>
        <authorList>
            <person name="Baxter L."/>
            <person name="Tripathy S."/>
            <person name="Ishaque N."/>
            <person name="Boot N."/>
            <person name="Cabral A."/>
            <person name="Kemen E."/>
            <person name="Thines M."/>
            <person name="Ah-Fong A."/>
            <person name="Anderson R."/>
            <person name="Badejoko W."/>
            <person name="Bittner-Eddy P."/>
            <person name="Boore J.L."/>
            <person name="Chibucos M.C."/>
            <person name="Coates M."/>
            <person name="Dehal P."/>
            <person name="Delehaunty K."/>
            <person name="Dong S."/>
            <person name="Downton P."/>
            <person name="Dumas B."/>
            <person name="Fabro G."/>
            <person name="Fronick C."/>
            <person name="Fuerstenberg S.I."/>
            <person name="Fulton L."/>
            <person name="Gaulin E."/>
            <person name="Govers F."/>
            <person name="Hughes L."/>
            <person name="Humphray S."/>
            <person name="Jiang R.H."/>
            <person name="Judelson H."/>
            <person name="Kamoun S."/>
            <person name="Kyung K."/>
            <person name="Meijer H."/>
            <person name="Minx P."/>
            <person name="Morris P."/>
            <person name="Nelson J."/>
            <person name="Phuntumart V."/>
            <person name="Qutob D."/>
            <person name="Rehmany A."/>
            <person name="Rougon-Cardoso A."/>
            <person name="Ryden P."/>
            <person name="Torto-Alalibo T."/>
            <person name="Studholme D."/>
            <person name="Wang Y."/>
            <person name="Win J."/>
            <person name="Wood J."/>
            <person name="Clifton S.W."/>
            <person name="Rogers J."/>
            <person name="Van den Ackerveken G."/>
            <person name="Jones J.D."/>
            <person name="McDowell J.M."/>
            <person name="Beynon J."/>
            <person name="Tyler B.M."/>
        </authorList>
    </citation>
    <scope>NUCLEOTIDE SEQUENCE [LARGE SCALE GENOMIC DNA]</scope>
    <source>
        <strain evidence="2">Emoy2</strain>
    </source>
</reference>
<proteinExistence type="predicted"/>
<name>M4BYG4_HYAAE</name>
<dbReference type="AlphaFoldDB" id="M4BYG4"/>
<dbReference type="EMBL" id="JH598045">
    <property type="status" value="NOT_ANNOTATED_CDS"/>
    <property type="molecule type" value="Genomic_DNA"/>
</dbReference>
<reference evidence="1" key="2">
    <citation type="submission" date="2015-06" db="UniProtKB">
        <authorList>
            <consortium name="EnsemblProtists"/>
        </authorList>
    </citation>
    <scope>IDENTIFICATION</scope>
    <source>
        <strain evidence="1">Emoy2</strain>
    </source>
</reference>
<organism evidence="1 2">
    <name type="scientific">Hyaloperonospora arabidopsidis (strain Emoy2)</name>
    <name type="common">Downy mildew agent</name>
    <name type="synonym">Peronospora arabidopsidis</name>
    <dbReference type="NCBI Taxonomy" id="559515"/>
    <lineage>
        <taxon>Eukaryota</taxon>
        <taxon>Sar</taxon>
        <taxon>Stramenopiles</taxon>
        <taxon>Oomycota</taxon>
        <taxon>Peronosporomycetes</taxon>
        <taxon>Peronosporales</taxon>
        <taxon>Peronosporaceae</taxon>
        <taxon>Hyaloperonospora</taxon>
    </lineage>
</organism>
<keyword evidence="2" id="KW-1185">Reference proteome</keyword>